<feature type="transmembrane region" description="Helical" evidence="2">
    <location>
        <begin position="9"/>
        <end position="29"/>
    </location>
</feature>
<dbReference type="GO" id="GO:0000136">
    <property type="term" value="C:mannan polymerase complex"/>
    <property type="evidence" value="ECO:0007669"/>
    <property type="project" value="TreeGrafter"/>
</dbReference>
<proteinExistence type="inferred from homology"/>
<dbReference type="EMBL" id="QGMK01001105">
    <property type="protein sequence ID" value="TVY73344.1"/>
    <property type="molecule type" value="Genomic_DNA"/>
</dbReference>
<protein>
    <submittedName>
        <fullName evidence="3">Initiation-specific alpha-1,6-mannosyltransferase</fullName>
    </submittedName>
</protein>
<dbReference type="Gene3D" id="3.90.550.20">
    <property type="match status" value="1"/>
</dbReference>
<keyword evidence="4" id="KW-1185">Reference proteome</keyword>
<keyword evidence="2" id="KW-0812">Transmembrane</keyword>
<evidence type="ECO:0000313" key="3">
    <source>
        <dbReference type="EMBL" id="TVY73344.1"/>
    </source>
</evidence>
<organism evidence="3 4">
    <name type="scientific">Lachnellula suecica</name>
    <dbReference type="NCBI Taxonomy" id="602035"/>
    <lineage>
        <taxon>Eukaryota</taxon>
        <taxon>Fungi</taxon>
        <taxon>Dikarya</taxon>
        <taxon>Ascomycota</taxon>
        <taxon>Pezizomycotina</taxon>
        <taxon>Leotiomycetes</taxon>
        <taxon>Helotiales</taxon>
        <taxon>Lachnaceae</taxon>
        <taxon>Lachnellula</taxon>
    </lineage>
</organism>
<sequence>MLRAAKRFFSLRLSLATLVIISFSLYTIWHLSETRTLSSPETISIPTSTPIPEAQKIPKKLWYKLGPKGLSDQSRAWIDTCLERNPDYQHEFLTDESADVYVRKHFSSRADIIETYFNLTIPILKADILRYLLLFVEGGFWSDLDVSCEEVPIGDWIPVEYRNSTGMVLGWEFDVGWFRRQFATWTIGASPGSRHMAVVIDDVLSTILRLAHEHNCTIADLHMDMIGDVIDVTGPVRFTRSILASLKLDYQGIIDIPTVEPVYVPRIFEDVLILPGYAFAEGINKYPEGHTYGPKLVTHHYAGTWKNEQGGEVD</sequence>
<keyword evidence="2" id="KW-1133">Transmembrane helix</keyword>
<accession>A0A8T9BZW6</accession>
<dbReference type="InterPro" id="IPR029044">
    <property type="entry name" value="Nucleotide-diphossugar_trans"/>
</dbReference>
<dbReference type="SUPFAM" id="SSF53448">
    <property type="entry name" value="Nucleotide-diphospho-sugar transferases"/>
    <property type="match status" value="1"/>
</dbReference>
<dbReference type="InterPro" id="IPR039367">
    <property type="entry name" value="Och1-like"/>
</dbReference>
<dbReference type="Pfam" id="PF04488">
    <property type="entry name" value="Gly_transf_sug"/>
    <property type="match status" value="1"/>
</dbReference>
<dbReference type="Proteomes" id="UP000469558">
    <property type="component" value="Unassembled WGS sequence"/>
</dbReference>
<keyword evidence="2" id="KW-0472">Membrane</keyword>
<comment type="caution">
    <text evidence="3">The sequence shown here is derived from an EMBL/GenBank/DDBJ whole genome shotgun (WGS) entry which is preliminary data.</text>
</comment>
<dbReference type="OrthoDB" id="409543at2759"/>
<dbReference type="GO" id="GO:0000009">
    <property type="term" value="F:alpha-1,6-mannosyltransferase activity"/>
    <property type="evidence" value="ECO:0007669"/>
    <property type="project" value="InterPro"/>
</dbReference>
<dbReference type="PANTHER" id="PTHR31834">
    <property type="entry name" value="INITIATION-SPECIFIC ALPHA-1,6-MANNOSYLTRANSFERASE"/>
    <property type="match status" value="1"/>
</dbReference>
<evidence type="ECO:0000256" key="2">
    <source>
        <dbReference type="SAM" id="Phobius"/>
    </source>
</evidence>
<gene>
    <name evidence="3" type="primary">OCH1_2</name>
    <name evidence="3" type="ORF">LSUE1_G007968</name>
</gene>
<dbReference type="GO" id="GO:0006487">
    <property type="term" value="P:protein N-linked glycosylation"/>
    <property type="evidence" value="ECO:0007669"/>
    <property type="project" value="TreeGrafter"/>
</dbReference>
<evidence type="ECO:0000256" key="1">
    <source>
        <dbReference type="ARBA" id="ARBA00009003"/>
    </source>
</evidence>
<dbReference type="AlphaFoldDB" id="A0A8T9BZW6"/>
<dbReference type="InterPro" id="IPR007577">
    <property type="entry name" value="GlycoTrfase_DXD_sugar-bd_CS"/>
</dbReference>
<comment type="similarity">
    <text evidence="1">Belongs to the glycosyltransferase 32 family.</text>
</comment>
<evidence type="ECO:0000313" key="4">
    <source>
        <dbReference type="Proteomes" id="UP000469558"/>
    </source>
</evidence>
<dbReference type="PANTHER" id="PTHR31834:SF8">
    <property type="entry name" value="TRANSFERASE, PUTATIVE (AFU_ORTHOLOGUE AFUA_6G14040)-RELATED"/>
    <property type="match status" value="1"/>
</dbReference>
<name>A0A8T9BZW6_9HELO</name>
<reference evidence="3 4" key="1">
    <citation type="submission" date="2018-05" db="EMBL/GenBank/DDBJ databases">
        <title>Genome sequencing and assembly of the regulated plant pathogen Lachnellula willkommii and related sister species for the development of diagnostic species identification markers.</title>
        <authorList>
            <person name="Giroux E."/>
            <person name="Bilodeau G."/>
        </authorList>
    </citation>
    <scope>NUCLEOTIDE SEQUENCE [LARGE SCALE GENOMIC DNA]</scope>
    <source>
        <strain evidence="3 4">CBS 268.59</strain>
    </source>
</reference>